<evidence type="ECO:0000313" key="6">
    <source>
        <dbReference type="EMBL" id="KAI5432424.1"/>
    </source>
</evidence>
<dbReference type="Gramene" id="Psat03G0624100-T1">
    <property type="protein sequence ID" value="KAI5432424.1"/>
    <property type="gene ID" value="KIW84_036241"/>
</dbReference>
<evidence type="ECO:0000256" key="2">
    <source>
        <dbReference type="ARBA" id="ARBA00022490"/>
    </source>
</evidence>
<evidence type="ECO:0000256" key="5">
    <source>
        <dbReference type="ARBA" id="ARBA00046432"/>
    </source>
</evidence>
<keyword evidence="7" id="KW-1185">Reference proteome</keyword>
<dbReference type="PANTHER" id="PTHR10233:SF14">
    <property type="entry name" value="TRANSLATION INITIATION FACTOR EIF-2B SUBUNIT DELTA"/>
    <property type="match status" value="1"/>
</dbReference>
<protein>
    <submittedName>
        <fullName evidence="6">Uncharacterized protein</fullName>
    </submittedName>
</protein>
<gene>
    <name evidence="6" type="ORF">KIW84_036241</name>
</gene>
<evidence type="ECO:0000256" key="4">
    <source>
        <dbReference type="ARBA" id="ARBA00022917"/>
    </source>
</evidence>
<dbReference type="GO" id="GO:0003743">
    <property type="term" value="F:translation initiation factor activity"/>
    <property type="evidence" value="ECO:0007669"/>
    <property type="project" value="UniProtKB-KW"/>
</dbReference>
<sequence length="107" mass="12626">MNDVLFKKLSELQRLLQKLKEIQHLELNRVELFRHLQQYEHGSQLPDLEAKFFKLGLVHPSVYKVVLHYLSGDISGCNARYISMFQAFQDAIKDYTVPPEIQHLQQM</sequence>
<comment type="caution">
    <text evidence="6">The sequence shown here is derived from an EMBL/GenBank/DDBJ whole genome shotgun (WGS) entry which is preliminary data.</text>
</comment>
<dbReference type="AlphaFoldDB" id="A0A9D4Y5X0"/>
<dbReference type="EMBL" id="JAMSHJ010000003">
    <property type="protein sequence ID" value="KAI5432424.1"/>
    <property type="molecule type" value="Genomic_DNA"/>
</dbReference>
<evidence type="ECO:0000256" key="1">
    <source>
        <dbReference type="ARBA" id="ARBA00004514"/>
    </source>
</evidence>
<keyword evidence="3" id="KW-0396">Initiation factor</keyword>
<evidence type="ECO:0000256" key="3">
    <source>
        <dbReference type="ARBA" id="ARBA00022540"/>
    </source>
</evidence>
<reference evidence="6 7" key="1">
    <citation type="journal article" date="2022" name="Nat. Genet.">
        <title>Improved pea reference genome and pan-genome highlight genomic features and evolutionary characteristics.</title>
        <authorList>
            <person name="Yang T."/>
            <person name="Liu R."/>
            <person name="Luo Y."/>
            <person name="Hu S."/>
            <person name="Wang D."/>
            <person name="Wang C."/>
            <person name="Pandey M.K."/>
            <person name="Ge S."/>
            <person name="Xu Q."/>
            <person name="Li N."/>
            <person name="Li G."/>
            <person name="Huang Y."/>
            <person name="Saxena R.K."/>
            <person name="Ji Y."/>
            <person name="Li M."/>
            <person name="Yan X."/>
            <person name="He Y."/>
            <person name="Liu Y."/>
            <person name="Wang X."/>
            <person name="Xiang C."/>
            <person name="Varshney R.K."/>
            <person name="Ding H."/>
            <person name="Gao S."/>
            <person name="Zong X."/>
        </authorList>
    </citation>
    <scope>NUCLEOTIDE SEQUENCE [LARGE SCALE GENOMIC DNA]</scope>
    <source>
        <strain evidence="6 7">cv. Zhongwan 6</strain>
    </source>
</reference>
<comment type="subcellular location">
    <subcellularLocation>
        <location evidence="1">Cytoplasm</location>
        <location evidence="1">Cytosol</location>
    </subcellularLocation>
</comment>
<dbReference type="PANTHER" id="PTHR10233">
    <property type="entry name" value="TRANSLATION INITIATION FACTOR EIF-2B"/>
    <property type="match status" value="1"/>
</dbReference>
<dbReference type="Proteomes" id="UP001058974">
    <property type="component" value="Chromosome 3"/>
</dbReference>
<comment type="subunit">
    <text evidence="5">Component of the translation initiation factor 2B (eIF2B) complex which is a heterodecamer of two sets of five different subunits: alpha, beta, gamma, delta and epsilon. Subunits alpha, beta and delta comprise a regulatory subcomplex and subunits epsilon and gamma comprise a catalytic subcomplex. Within the complex, the hexameric regulatory complex resides at the center, with the two heterodimeric catalytic subcomplexes bound on opposite sides.</text>
</comment>
<keyword evidence="2" id="KW-0963">Cytoplasm</keyword>
<organism evidence="6 7">
    <name type="scientific">Pisum sativum</name>
    <name type="common">Garden pea</name>
    <name type="synonym">Lathyrus oleraceus</name>
    <dbReference type="NCBI Taxonomy" id="3888"/>
    <lineage>
        <taxon>Eukaryota</taxon>
        <taxon>Viridiplantae</taxon>
        <taxon>Streptophyta</taxon>
        <taxon>Embryophyta</taxon>
        <taxon>Tracheophyta</taxon>
        <taxon>Spermatophyta</taxon>
        <taxon>Magnoliopsida</taxon>
        <taxon>eudicotyledons</taxon>
        <taxon>Gunneridae</taxon>
        <taxon>Pentapetalae</taxon>
        <taxon>rosids</taxon>
        <taxon>fabids</taxon>
        <taxon>Fabales</taxon>
        <taxon>Fabaceae</taxon>
        <taxon>Papilionoideae</taxon>
        <taxon>50 kb inversion clade</taxon>
        <taxon>NPAAA clade</taxon>
        <taxon>Hologalegina</taxon>
        <taxon>IRL clade</taxon>
        <taxon>Fabeae</taxon>
        <taxon>Lathyrus</taxon>
    </lineage>
</organism>
<evidence type="ECO:0000313" key="7">
    <source>
        <dbReference type="Proteomes" id="UP001058974"/>
    </source>
</evidence>
<keyword evidence="4" id="KW-0648">Protein biosynthesis</keyword>
<name>A0A9D4Y5X0_PEA</name>
<dbReference type="GO" id="GO:0005829">
    <property type="term" value="C:cytosol"/>
    <property type="evidence" value="ECO:0007669"/>
    <property type="project" value="UniProtKB-SubCell"/>
</dbReference>
<proteinExistence type="predicted"/>
<accession>A0A9D4Y5X0</accession>